<dbReference type="PANTHER" id="PTHR43214:SF41">
    <property type="entry name" value="NITRATE_NITRITE RESPONSE REGULATOR PROTEIN NARP"/>
    <property type="match status" value="1"/>
</dbReference>
<keyword evidence="1 5" id="KW-0597">Phosphoprotein</keyword>
<dbReference type="InterPro" id="IPR016032">
    <property type="entry name" value="Sig_transdc_resp-reg_C-effctor"/>
</dbReference>
<evidence type="ECO:0000256" key="1">
    <source>
        <dbReference type="ARBA" id="ARBA00022553"/>
    </source>
</evidence>
<sequence length="216" mass="24667">MKYKVAIVDDHALIVNALAELIQKMDNYEVMFEAENGTTLIQRIKKNSIPDIVLLDINMPEMNGYETALWLKKNHPEIKVLALSLYDKEESIIGMLRNGAKGYLLKGCKPSELKMALDNIINKGFYYTEFVTDKLISKLIQTDKVVNPMKDLGLNPREVEFVKYACTELSYQQIADMMSCAYRTLESYQEQVFSKMKVKTRVGIVVEAIRLGIVVL</sequence>
<dbReference type="PROSITE" id="PS50043">
    <property type="entry name" value="HTH_LUXR_2"/>
    <property type="match status" value="1"/>
</dbReference>
<dbReference type="Proteomes" id="UP001302949">
    <property type="component" value="Unassembled WGS sequence"/>
</dbReference>
<evidence type="ECO:0000256" key="5">
    <source>
        <dbReference type="PROSITE-ProRule" id="PRU00169"/>
    </source>
</evidence>
<evidence type="ECO:0000256" key="2">
    <source>
        <dbReference type="ARBA" id="ARBA00023015"/>
    </source>
</evidence>
<dbReference type="InterPro" id="IPR039420">
    <property type="entry name" value="WalR-like"/>
</dbReference>
<organism evidence="8 9">
    <name type="scientific">Arcicella rigui</name>
    <dbReference type="NCBI Taxonomy" id="797020"/>
    <lineage>
        <taxon>Bacteria</taxon>
        <taxon>Pseudomonadati</taxon>
        <taxon>Bacteroidota</taxon>
        <taxon>Cytophagia</taxon>
        <taxon>Cytophagales</taxon>
        <taxon>Flectobacillaceae</taxon>
        <taxon>Arcicella</taxon>
    </lineage>
</organism>
<dbReference type="Pfam" id="PF00072">
    <property type="entry name" value="Response_reg"/>
    <property type="match status" value="1"/>
</dbReference>
<dbReference type="SMART" id="SM00448">
    <property type="entry name" value="REC"/>
    <property type="match status" value="1"/>
</dbReference>
<evidence type="ECO:0000259" key="7">
    <source>
        <dbReference type="PROSITE" id="PS50110"/>
    </source>
</evidence>
<evidence type="ECO:0000256" key="3">
    <source>
        <dbReference type="ARBA" id="ARBA00023125"/>
    </source>
</evidence>
<keyword evidence="2" id="KW-0805">Transcription regulation</keyword>
<dbReference type="SMART" id="SM00421">
    <property type="entry name" value="HTH_LUXR"/>
    <property type="match status" value="1"/>
</dbReference>
<evidence type="ECO:0000313" key="9">
    <source>
        <dbReference type="Proteomes" id="UP001302949"/>
    </source>
</evidence>
<name>A0ABU5Q8Z9_9BACT</name>
<feature type="domain" description="Response regulatory" evidence="7">
    <location>
        <begin position="4"/>
        <end position="121"/>
    </location>
</feature>
<dbReference type="InterPro" id="IPR000792">
    <property type="entry name" value="Tscrpt_reg_LuxR_C"/>
</dbReference>
<dbReference type="CDD" id="cd17535">
    <property type="entry name" value="REC_NarL-like"/>
    <property type="match status" value="1"/>
</dbReference>
<keyword evidence="3" id="KW-0238">DNA-binding</keyword>
<dbReference type="EMBL" id="JAYFUM010000009">
    <property type="protein sequence ID" value="MEA5139316.1"/>
    <property type="molecule type" value="Genomic_DNA"/>
</dbReference>
<dbReference type="InterPro" id="IPR058245">
    <property type="entry name" value="NreC/VraR/RcsB-like_REC"/>
</dbReference>
<feature type="modified residue" description="4-aspartylphosphate" evidence="5">
    <location>
        <position position="56"/>
    </location>
</feature>
<keyword evidence="4" id="KW-0804">Transcription</keyword>
<comment type="caution">
    <text evidence="8">The sequence shown here is derived from an EMBL/GenBank/DDBJ whole genome shotgun (WGS) entry which is preliminary data.</text>
</comment>
<dbReference type="InterPro" id="IPR011006">
    <property type="entry name" value="CheY-like_superfamily"/>
</dbReference>
<keyword evidence="9" id="KW-1185">Reference proteome</keyword>
<dbReference type="SUPFAM" id="SSF46894">
    <property type="entry name" value="C-terminal effector domain of the bipartite response regulators"/>
    <property type="match status" value="1"/>
</dbReference>
<gene>
    <name evidence="8" type="ORF">VB248_09225</name>
</gene>
<dbReference type="Gene3D" id="3.40.50.2300">
    <property type="match status" value="1"/>
</dbReference>
<feature type="domain" description="HTH luxR-type" evidence="6">
    <location>
        <begin position="147"/>
        <end position="212"/>
    </location>
</feature>
<protein>
    <submittedName>
        <fullName evidence="8">Response regulator transcription factor</fullName>
    </submittedName>
</protein>
<evidence type="ECO:0000256" key="4">
    <source>
        <dbReference type="ARBA" id="ARBA00023163"/>
    </source>
</evidence>
<dbReference type="RefSeq" id="WP_323296478.1">
    <property type="nucleotide sequence ID" value="NZ_JAYFUM010000009.1"/>
</dbReference>
<reference evidence="8 9" key="1">
    <citation type="submission" date="2023-12" db="EMBL/GenBank/DDBJ databases">
        <title>Novel species of the genus Arcicella isolated from rivers.</title>
        <authorList>
            <person name="Lu H."/>
        </authorList>
    </citation>
    <scope>NUCLEOTIDE SEQUENCE [LARGE SCALE GENOMIC DNA]</scope>
    <source>
        <strain evidence="8 9">KCTC 23307</strain>
    </source>
</reference>
<dbReference type="InterPro" id="IPR001789">
    <property type="entry name" value="Sig_transdc_resp-reg_receiver"/>
</dbReference>
<accession>A0ABU5Q8Z9</accession>
<dbReference type="PROSITE" id="PS50110">
    <property type="entry name" value="RESPONSE_REGULATORY"/>
    <property type="match status" value="1"/>
</dbReference>
<evidence type="ECO:0000313" key="8">
    <source>
        <dbReference type="EMBL" id="MEA5139316.1"/>
    </source>
</evidence>
<dbReference type="SUPFAM" id="SSF52172">
    <property type="entry name" value="CheY-like"/>
    <property type="match status" value="1"/>
</dbReference>
<dbReference type="PANTHER" id="PTHR43214">
    <property type="entry name" value="TWO-COMPONENT RESPONSE REGULATOR"/>
    <property type="match status" value="1"/>
</dbReference>
<dbReference type="Pfam" id="PF00196">
    <property type="entry name" value="GerE"/>
    <property type="match status" value="1"/>
</dbReference>
<proteinExistence type="predicted"/>
<evidence type="ECO:0000259" key="6">
    <source>
        <dbReference type="PROSITE" id="PS50043"/>
    </source>
</evidence>